<gene>
    <name evidence="9" type="ORF">KCX74_18285</name>
</gene>
<keyword evidence="2" id="KW-1003">Cell membrane</keyword>
<evidence type="ECO:0000313" key="10">
    <source>
        <dbReference type="Proteomes" id="UP000675284"/>
    </source>
</evidence>
<name>A0A941DYK4_9BACI</name>
<dbReference type="Proteomes" id="UP000675284">
    <property type="component" value="Unassembled WGS sequence"/>
</dbReference>
<evidence type="ECO:0000256" key="3">
    <source>
        <dbReference type="ARBA" id="ARBA00022692"/>
    </source>
</evidence>
<sequence length="402" mass="46845">MKKGIIMEQHRKYMIVLTEEGAFYKAVPVKNAELGTEVSFKPMKAKKGLLFSFGGNKMNASLRLLALVSVMLLFVLPFYFVMEKSKTYAYVSIDINPSIELEVTENMLVQSIRPVNDDAELILDKLTNYENKNLDEVIHMIMDKSEETGLINNQKNMLVGVSLKDPDTSILDSLDGYFPEGDSDWKIATFFVPEKIREEAEKTNKSMNEIMAQAIQDKDEVVDTSNSEKMMNDQDKAIINSFYNSKENDHSESTTEDSGETNSSKSNNTSKEQAPITPDISKQRAVPEQHEKKKTSVEKNNANHNKDKKRMKYEKKDKKDPKKHNQNKQKNKSKQRKNNNDPRDKHQNNHRNWDDDEWHHHRDKDEDENDYKEEDYEERGRSGQHYHKNEKHQDREERYGDD</sequence>
<protein>
    <submittedName>
        <fullName evidence="9">Anti-sigma factor domain-containing protein</fullName>
    </submittedName>
</protein>
<dbReference type="AlphaFoldDB" id="A0A941DYK4"/>
<feature type="compositionally biased region" description="Low complexity" evidence="6">
    <location>
        <begin position="261"/>
        <end position="271"/>
    </location>
</feature>
<feature type="compositionally biased region" description="Basic and acidic residues" evidence="6">
    <location>
        <begin position="338"/>
        <end position="364"/>
    </location>
</feature>
<keyword evidence="10" id="KW-1185">Reference proteome</keyword>
<keyword evidence="4 7" id="KW-1133">Transmembrane helix</keyword>
<evidence type="ECO:0000259" key="8">
    <source>
        <dbReference type="PROSITE" id="PS51849"/>
    </source>
</evidence>
<dbReference type="GO" id="GO:0005886">
    <property type="term" value="C:plasma membrane"/>
    <property type="evidence" value="ECO:0007669"/>
    <property type="project" value="UniProtKB-SubCell"/>
</dbReference>
<evidence type="ECO:0000256" key="2">
    <source>
        <dbReference type="ARBA" id="ARBA00022475"/>
    </source>
</evidence>
<feature type="domain" description="RsgI N-terminal anti-sigma" evidence="8">
    <location>
        <begin position="2"/>
        <end position="49"/>
    </location>
</feature>
<dbReference type="InterPro" id="IPR024449">
    <property type="entry name" value="Anti-sigma_RsgI_N"/>
</dbReference>
<proteinExistence type="predicted"/>
<feature type="compositionally biased region" description="Acidic residues" evidence="6">
    <location>
        <begin position="365"/>
        <end position="377"/>
    </location>
</feature>
<dbReference type="InterPro" id="IPR055431">
    <property type="entry name" value="RsgI_M"/>
</dbReference>
<evidence type="ECO:0000256" key="1">
    <source>
        <dbReference type="ARBA" id="ARBA00004162"/>
    </source>
</evidence>
<evidence type="ECO:0000256" key="7">
    <source>
        <dbReference type="SAM" id="Phobius"/>
    </source>
</evidence>
<evidence type="ECO:0000256" key="4">
    <source>
        <dbReference type="ARBA" id="ARBA00022989"/>
    </source>
</evidence>
<reference evidence="9" key="1">
    <citation type="submission" date="2021-04" db="EMBL/GenBank/DDBJ databases">
        <title>Isolation and polyphasic classification of algal microorganism.</title>
        <authorList>
            <person name="Wang S."/>
        </authorList>
    </citation>
    <scope>NUCLEOTIDE SEQUENCE</scope>
    <source>
        <strain evidence="9">720a</strain>
    </source>
</reference>
<evidence type="ECO:0000313" key="9">
    <source>
        <dbReference type="EMBL" id="MBR7797977.1"/>
    </source>
</evidence>
<keyword evidence="3 7" id="KW-0812">Transmembrane</keyword>
<comment type="caution">
    <text evidence="9">The sequence shown here is derived from an EMBL/GenBank/DDBJ whole genome shotgun (WGS) entry which is preliminary data.</text>
</comment>
<feature type="compositionally biased region" description="Basic and acidic residues" evidence="6">
    <location>
        <begin position="281"/>
        <end position="297"/>
    </location>
</feature>
<dbReference type="Pfam" id="PF12791">
    <property type="entry name" value="RsgI_N"/>
    <property type="match status" value="1"/>
</dbReference>
<evidence type="ECO:0000256" key="5">
    <source>
        <dbReference type="ARBA" id="ARBA00023136"/>
    </source>
</evidence>
<dbReference type="Pfam" id="PF23750">
    <property type="entry name" value="RsgI_M"/>
    <property type="match status" value="1"/>
</dbReference>
<organism evidence="9 10">
    <name type="scientific">Virgibacillus salarius</name>
    <dbReference type="NCBI Taxonomy" id="447199"/>
    <lineage>
        <taxon>Bacteria</taxon>
        <taxon>Bacillati</taxon>
        <taxon>Bacillota</taxon>
        <taxon>Bacilli</taxon>
        <taxon>Bacillales</taxon>
        <taxon>Bacillaceae</taxon>
        <taxon>Virgibacillus</taxon>
    </lineage>
</organism>
<feature type="compositionally biased region" description="Basic and acidic residues" evidence="6">
    <location>
        <begin position="391"/>
        <end position="402"/>
    </location>
</feature>
<feature type="region of interest" description="Disordered" evidence="6">
    <location>
        <begin position="245"/>
        <end position="402"/>
    </location>
</feature>
<dbReference type="EMBL" id="JAGSOT010000079">
    <property type="protein sequence ID" value="MBR7797977.1"/>
    <property type="molecule type" value="Genomic_DNA"/>
</dbReference>
<keyword evidence="5 7" id="KW-0472">Membrane</keyword>
<comment type="subcellular location">
    <subcellularLocation>
        <location evidence="1">Cell membrane</location>
        <topology evidence="1">Single-pass membrane protein</topology>
    </subcellularLocation>
</comment>
<evidence type="ECO:0000256" key="6">
    <source>
        <dbReference type="SAM" id="MobiDB-lite"/>
    </source>
</evidence>
<accession>A0A941DYK4</accession>
<feature type="compositionally biased region" description="Basic residues" evidence="6">
    <location>
        <begin position="321"/>
        <end position="337"/>
    </location>
</feature>
<dbReference type="PROSITE" id="PS51849">
    <property type="entry name" value="RSGI_N"/>
    <property type="match status" value="1"/>
</dbReference>
<feature type="transmembrane region" description="Helical" evidence="7">
    <location>
        <begin position="64"/>
        <end position="82"/>
    </location>
</feature>
<dbReference type="RefSeq" id="WP_026679648.1">
    <property type="nucleotide sequence ID" value="NZ_BAAACY010000119.1"/>
</dbReference>